<dbReference type="AlphaFoldDB" id="A0AAN9ASH5"/>
<feature type="domain" description="TauD/TfdA-like" evidence="9">
    <location>
        <begin position="207"/>
        <end position="452"/>
    </location>
</feature>
<sequence length="484" mass="55185">MRRCGQLARLVFSRLGATKTTTSSATAHRPFSSAVPLARAATTPTNLSQAQEATAPVRDTACRKSHLDIATDRGAYDERTIPRVTSYSVSQVHVTTDGKHVQVTWDDGKVSEYHTLWLRHTCFCPDCKFDGNGQPKLEYDQVPSDLHVTSAVDDGEGCLVVQWKGEEEHTGVLPLKWLRFHCYSDQSVHEMRDTIKMRYSNDTTIPRVTFEEVMESDQGVLRWVTILNQRGICIVEGLPLELGMGRKVCERISRSVIPTIYGFIEDVKSRPVPINAGYSTDELKLHQDLVYYSSPPGMQALFCLKFDKDIEGGESIFSDMFHIAETFRKQHPEDFKVLATVPATLDTIHYKRAFPVHMNVKRPMFTLNDYGDLTGVRYQPHHLGPLQVNDEFIEPFYAAYKKFYALTNNWPYTFKYRLQPGDMVSYNNRRMAHGRVAFTYRSGQERHLQGCYLNVSEFKSCMQTLANLVGDGRIAQRVGDYDYQ</sequence>
<dbReference type="InterPro" id="IPR042098">
    <property type="entry name" value="TauD-like_sf"/>
</dbReference>
<dbReference type="InterPro" id="IPR050411">
    <property type="entry name" value="AlphaKG_dependent_hydroxylases"/>
</dbReference>
<comment type="caution">
    <text evidence="11">The sequence shown here is derived from an EMBL/GenBank/DDBJ whole genome shotgun (WGS) entry which is preliminary data.</text>
</comment>
<evidence type="ECO:0000259" key="10">
    <source>
        <dbReference type="Pfam" id="PF06155"/>
    </source>
</evidence>
<evidence type="ECO:0000256" key="4">
    <source>
        <dbReference type="ARBA" id="ARBA00022723"/>
    </source>
</evidence>
<keyword evidence="12" id="KW-1185">Reference proteome</keyword>
<evidence type="ECO:0000256" key="1">
    <source>
        <dbReference type="ARBA" id="ARBA00001954"/>
    </source>
</evidence>
<dbReference type="PANTHER" id="PTHR10696:SF25">
    <property type="entry name" value="OXIDOREDUCTASE AIM17-RELATED"/>
    <property type="match status" value="1"/>
</dbReference>
<keyword evidence="7" id="KW-0560">Oxidoreductase</keyword>
<dbReference type="Pfam" id="PF02668">
    <property type="entry name" value="TauD"/>
    <property type="match status" value="1"/>
</dbReference>
<evidence type="ECO:0000256" key="7">
    <source>
        <dbReference type="ARBA" id="ARBA00023002"/>
    </source>
</evidence>
<dbReference type="SUPFAM" id="SSF51197">
    <property type="entry name" value="Clavaminate synthase-like"/>
    <property type="match status" value="1"/>
</dbReference>
<reference evidence="11 12" key="1">
    <citation type="submission" date="2024-02" db="EMBL/GenBank/DDBJ databases">
        <title>Chromosome-scale genome assembly of the rough periwinkle Littorina saxatilis.</title>
        <authorList>
            <person name="De Jode A."/>
            <person name="Faria R."/>
            <person name="Formenti G."/>
            <person name="Sims Y."/>
            <person name="Smith T.P."/>
            <person name="Tracey A."/>
            <person name="Wood J.M.D."/>
            <person name="Zagrodzka Z.B."/>
            <person name="Johannesson K."/>
            <person name="Butlin R.K."/>
            <person name="Leder E.H."/>
        </authorList>
    </citation>
    <scope>NUCLEOTIDE SEQUENCE [LARGE SCALE GENOMIC DNA]</scope>
    <source>
        <strain evidence="11">Snail1</strain>
        <tissue evidence="11">Muscle</tissue>
    </source>
</reference>
<dbReference type="GO" id="GO:0046872">
    <property type="term" value="F:metal ion binding"/>
    <property type="evidence" value="ECO:0007669"/>
    <property type="project" value="UniProtKB-KW"/>
</dbReference>
<comment type="pathway">
    <text evidence="2">Amine and polyamine biosynthesis; carnitine biosynthesis.</text>
</comment>
<keyword evidence="6" id="KW-0223">Dioxygenase</keyword>
<evidence type="ECO:0008006" key="13">
    <source>
        <dbReference type="Google" id="ProtNLM"/>
    </source>
</evidence>
<organism evidence="11 12">
    <name type="scientific">Littorina saxatilis</name>
    <dbReference type="NCBI Taxonomy" id="31220"/>
    <lineage>
        <taxon>Eukaryota</taxon>
        <taxon>Metazoa</taxon>
        <taxon>Spiralia</taxon>
        <taxon>Lophotrochozoa</taxon>
        <taxon>Mollusca</taxon>
        <taxon>Gastropoda</taxon>
        <taxon>Caenogastropoda</taxon>
        <taxon>Littorinimorpha</taxon>
        <taxon>Littorinoidea</taxon>
        <taxon>Littorinidae</taxon>
        <taxon>Littorina</taxon>
    </lineage>
</organism>
<evidence type="ECO:0000256" key="3">
    <source>
        <dbReference type="ARBA" id="ARBA00008654"/>
    </source>
</evidence>
<feature type="domain" description="Gamma-butyrobetaine hydroxylase-like N-terminal" evidence="10">
    <location>
        <begin position="94"/>
        <end position="166"/>
    </location>
</feature>
<evidence type="ECO:0000256" key="8">
    <source>
        <dbReference type="ARBA" id="ARBA00023004"/>
    </source>
</evidence>
<evidence type="ECO:0000313" key="12">
    <source>
        <dbReference type="Proteomes" id="UP001374579"/>
    </source>
</evidence>
<dbReference type="GO" id="GO:0005739">
    <property type="term" value="C:mitochondrion"/>
    <property type="evidence" value="ECO:0007669"/>
    <property type="project" value="TreeGrafter"/>
</dbReference>
<comment type="similarity">
    <text evidence="3">Belongs to the gamma-BBH/TMLD family.</text>
</comment>
<dbReference type="Proteomes" id="UP001374579">
    <property type="component" value="Unassembled WGS sequence"/>
</dbReference>
<dbReference type="Gene3D" id="3.60.130.10">
    <property type="entry name" value="Clavaminate synthase-like"/>
    <property type="match status" value="1"/>
</dbReference>
<evidence type="ECO:0000256" key="6">
    <source>
        <dbReference type="ARBA" id="ARBA00022964"/>
    </source>
</evidence>
<dbReference type="Gene3D" id="3.30.2020.30">
    <property type="match status" value="1"/>
</dbReference>
<dbReference type="InterPro" id="IPR003819">
    <property type="entry name" value="TauD/TfdA-like"/>
</dbReference>
<evidence type="ECO:0000256" key="5">
    <source>
        <dbReference type="ARBA" id="ARBA00022873"/>
    </source>
</evidence>
<dbReference type="GO" id="GO:0016706">
    <property type="term" value="F:2-oxoglutarate-dependent dioxygenase activity"/>
    <property type="evidence" value="ECO:0007669"/>
    <property type="project" value="UniProtKB-ARBA"/>
</dbReference>
<keyword evidence="8" id="KW-0408">Iron</keyword>
<accession>A0AAN9ASH5</accession>
<protein>
    <recommendedName>
        <fullName evidence="13">Gamma-butyrobetaine dioxygenase</fullName>
    </recommendedName>
</protein>
<dbReference type="PANTHER" id="PTHR10696">
    <property type="entry name" value="GAMMA-BUTYROBETAINE HYDROXYLASE-RELATED"/>
    <property type="match status" value="1"/>
</dbReference>
<name>A0AAN9ASH5_9CAEN</name>
<dbReference type="EMBL" id="JBAMIC010000021">
    <property type="protein sequence ID" value="KAK7092336.1"/>
    <property type="molecule type" value="Genomic_DNA"/>
</dbReference>
<comment type="cofactor">
    <cofactor evidence="1">
        <name>Fe(2+)</name>
        <dbReference type="ChEBI" id="CHEBI:29033"/>
    </cofactor>
</comment>
<gene>
    <name evidence="11" type="ORF">V1264_008092</name>
</gene>
<dbReference type="GO" id="GO:0045329">
    <property type="term" value="P:carnitine biosynthetic process"/>
    <property type="evidence" value="ECO:0007669"/>
    <property type="project" value="UniProtKB-KW"/>
</dbReference>
<proteinExistence type="inferred from homology"/>
<dbReference type="FunFam" id="3.30.2020.30:FF:000002">
    <property type="entry name" value="Putative gamma-butyrobetaine dioxygenase"/>
    <property type="match status" value="1"/>
</dbReference>
<evidence type="ECO:0000313" key="11">
    <source>
        <dbReference type="EMBL" id="KAK7092336.1"/>
    </source>
</evidence>
<dbReference type="InterPro" id="IPR010376">
    <property type="entry name" value="GBBH-like_N"/>
</dbReference>
<dbReference type="InterPro" id="IPR038492">
    <property type="entry name" value="GBBH-like_N_sf"/>
</dbReference>
<dbReference type="Pfam" id="PF06155">
    <property type="entry name" value="GBBH-like_N"/>
    <property type="match status" value="1"/>
</dbReference>
<keyword evidence="5" id="KW-0124">Carnitine biosynthesis</keyword>
<evidence type="ECO:0000259" key="9">
    <source>
        <dbReference type="Pfam" id="PF02668"/>
    </source>
</evidence>
<keyword evidence="4" id="KW-0479">Metal-binding</keyword>
<evidence type="ECO:0000256" key="2">
    <source>
        <dbReference type="ARBA" id="ARBA00005022"/>
    </source>
</evidence>